<evidence type="ECO:0000256" key="3">
    <source>
        <dbReference type="ARBA" id="ARBA00023235"/>
    </source>
</evidence>
<evidence type="ECO:0000256" key="1">
    <source>
        <dbReference type="ARBA" id="ARBA00001096"/>
    </source>
</evidence>
<organism evidence="5 6">
    <name type="scientific">Zobellella iuensis</name>
    <dbReference type="NCBI Taxonomy" id="2803811"/>
    <lineage>
        <taxon>Bacteria</taxon>
        <taxon>Pseudomonadati</taxon>
        <taxon>Pseudomonadota</taxon>
        <taxon>Gammaproteobacteria</taxon>
        <taxon>Aeromonadales</taxon>
        <taxon>Aeromonadaceae</taxon>
        <taxon>Zobellella</taxon>
    </lineage>
</organism>
<evidence type="ECO:0000313" key="5">
    <source>
        <dbReference type="EMBL" id="MBL1378241.1"/>
    </source>
</evidence>
<dbReference type="RefSeq" id="WP_202086131.1">
    <property type="nucleotide sequence ID" value="NZ_JAERTZ010000025.1"/>
</dbReference>
<gene>
    <name evidence="5" type="ORF">JKV55_13040</name>
</gene>
<dbReference type="Gene3D" id="2.70.98.10">
    <property type="match status" value="1"/>
</dbReference>
<reference evidence="6" key="1">
    <citation type="submission" date="2021-01" db="EMBL/GenBank/DDBJ databases">
        <title>Genome public.</title>
        <authorList>
            <person name="Liu C."/>
            <person name="Sun Q."/>
        </authorList>
    </citation>
    <scope>NUCLEOTIDE SEQUENCE [LARGE SCALE GENOMIC DNA]</scope>
    <source>
        <strain evidence="6">CGMCC 1.18722</strain>
    </source>
</reference>
<dbReference type="EMBL" id="JAERTZ010000025">
    <property type="protein sequence ID" value="MBL1378241.1"/>
    <property type="molecule type" value="Genomic_DNA"/>
</dbReference>
<dbReference type="InterPro" id="IPR011013">
    <property type="entry name" value="Gal_mutarotase_sf_dom"/>
</dbReference>
<dbReference type="PANTHER" id="PTHR11122">
    <property type="entry name" value="APOSPORY-ASSOCIATED PROTEIN C-RELATED"/>
    <property type="match status" value="1"/>
</dbReference>
<keyword evidence="3 4" id="KW-0413">Isomerase</keyword>
<evidence type="ECO:0000313" key="6">
    <source>
        <dbReference type="Proteomes" id="UP000638570"/>
    </source>
</evidence>
<comment type="caution">
    <text evidence="5">The sequence shown here is derived from an EMBL/GenBank/DDBJ whole genome shotgun (WGS) entry which is preliminary data.</text>
</comment>
<evidence type="ECO:0000256" key="4">
    <source>
        <dbReference type="PIRNR" id="PIRNR016020"/>
    </source>
</evidence>
<dbReference type="Pfam" id="PF01263">
    <property type="entry name" value="Aldose_epim"/>
    <property type="match status" value="1"/>
</dbReference>
<dbReference type="PANTHER" id="PTHR11122:SF13">
    <property type="entry name" value="GLUCOSE-6-PHOSPHATE 1-EPIMERASE"/>
    <property type="match status" value="1"/>
</dbReference>
<dbReference type="InterPro" id="IPR025532">
    <property type="entry name" value="G6P_1-epimerase"/>
</dbReference>
<dbReference type="Proteomes" id="UP000638570">
    <property type="component" value="Unassembled WGS sequence"/>
</dbReference>
<dbReference type="InterPro" id="IPR014718">
    <property type="entry name" value="GH-type_carb-bd"/>
</dbReference>
<dbReference type="InterPro" id="IPR008183">
    <property type="entry name" value="Aldose_1/G6P_1-epimerase"/>
</dbReference>
<keyword evidence="6" id="KW-1185">Reference proteome</keyword>
<protein>
    <recommendedName>
        <fullName evidence="4">Putative glucose-6-phosphate 1-epimerase</fullName>
        <ecNumber evidence="4">5.1.3.15</ecNumber>
    </recommendedName>
</protein>
<dbReference type="SUPFAM" id="SSF74650">
    <property type="entry name" value="Galactose mutarotase-like"/>
    <property type="match status" value="1"/>
</dbReference>
<dbReference type="PIRSF" id="PIRSF016020">
    <property type="entry name" value="PHexose_mutarotase"/>
    <property type="match status" value="1"/>
</dbReference>
<comment type="similarity">
    <text evidence="2 4">Belongs to the glucose-6-phosphate 1-epimerase family.</text>
</comment>
<comment type="catalytic activity">
    <reaction evidence="1">
        <text>alpha-D-glucose 6-phosphate = beta-D-glucose 6-phosphate</text>
        <dbReference type="Rhea" id="RHEA:16249"/>
        <dbReference type="ChEBI" id="CHEBI:58225"/>
        <dbReference type="ChEBI" id="CHEBI:58247"/>
        <dbReference type="EC" id="5.1.3.15"/>
    </reaction>
</comment>
<accession>A0ABS1QUV7</accession>
<evidence type="ECO:0000256" key="2">
    <source>
        <dbReference type="ARBA" id="ARBA00005866"/>
    </source>
</evidence>
<sequence length="285" mass="31272">MTLSLTPQRSLSPCCRLMKNAAGLEFIRIEHPRARALLSLLGGQLLQYRPAGRPELLWLSGQAVLDGSKPIRGGIPLCWPWFGKASDQGPQHGTARLGHWQLEQVEEDEHGVTLALLFRDGALQLRQRLRLGSTLTVEATTTNLGVEAARVQLALHSYFAVPRVADCRIEGLGPDYRDSLKDCHVSGDDRCRFTPPFDRIYTAPRSDTLLHAGDRVIRLEHKAHDSLVLWNPGPALPADMTDAAGFVCVESARLRGPLLLPGQSTSLALHCRFEPLESELVSAAG</sequence>
<dbReference type="EC" id="5.1.3.15" evidence="4"/>
<proteinExistence type="inferred from homology"/>
<name>A0ABS1QUV7_9GAMM</name>